<keyword evidence="1" id="KW-0472">Membrane</keyword>
<dbReference type="AlphaFoldDB" id="A0A7Y6IUK1"/>
<accession>A0A7Y6IUK1</accession>
<dbReference type="EMBL" id="JABWGO010000006">
    <property type="protein sequence ID" value="NUW43374.1"/>
    <property type="molecule type" value="Genomic_DNA"/>
</dbReference>
<keyword evidence="1" id="KW-1133">Transmembrane helix</keyword>
<name>A0A7Y6IUK1_9ACTN</name>
<evidence type="ECO:0000313" key="2">
    <source>
        <dbReference type="EMBL" id="NUW43374.1"/>
    </source>
</evidence>
<sequence length="153" mass="16320">MRIRVCFDGGVINRGRTKAGDASWAFGCGLTVVIAATCATAATFFDILLVTRAQVHCQGDPSSGEKFADVFWLLSRIVVIPMVSALSAIVSLPFHLLARLPWLAGRVWPVPVLLALTIGVSVAGPVAMVLYDVATEGTPGDCVLPWWPSWLPS</sequence>
<feature type="transmembrane region" description="Helical" evidence="1">
    <location>
        <begin position="110"/>
        <end position="131"/>
    </location>
</feature>
<keyword evidence="1" id="KW-0812">Transmembrane</keyword>
<organism evidence="2 3">
    <name type="scientific">Nonomuraea rhodomycinica</name>
    <dbReference type="NCBI Taxonomy" id="1712872"/>
    <lineage>
        <taxon>Bacteria</taxon>
        <taxon>Bacillati</taxon>
        <taxon>Actinomycetota</taxon>
        <taxon>Actinomycetes</taxon>
        <taxon>Streptosporangiales</taxon>
        <taxon>Streptosporangiaceae</taxon>
        <taxon>Nonomuraea</taxon>
    </lineage>
</organism>
<evidence type="ECO:0000256" key="1">
    <source>
        <dbReference type="SAM" id="Phobius"/>
    </source>
</evidence>
<feature type="transmembrane region" description="Helical" evidence="1">
    <location>
        <begin position="24"/>
        <end position="50"/>
    </location>
</feature>
<protein>
    <submittedName>
        <fullName evidence="2">Uncharacterized protein</fullName>
    </submittedName>
</protein>
<proteinExistence type="predicted"/>
<reference evidence="2 3" key="1">
    <citation type="submission" date="2020-06" db="EMBL/GenBank/DDBJ databases">
        <authorList>
            <person name="Chanama M."/>
        </authorList>
    </citation>
    <scope>NUCLEOTIDE SEQUENCE [LARGE SCALE GENOMIC DNA]</scope>
    <source>
        <strain evidence="2 3">TBRC6557</strain>
    </source>
</reference>
<evidence type="ECO:0000313" key="3">
    <source>
        <dbReference type="Proteomes" id="UP000546126"/>
    </source>
</evidence>
<dbReference type="RefSeq" id="WP_175602895.1">
    <property type="nucleotide sequence ID" value="NZ_JABWGO010000006.1"/>
</dbReference>
<feature type="transmembrane region" description="Helical" evidence="1">
    <location>
        <begin position="70"/>
        <end position="98"/>
    </location>
</feature>
<gene>
    <name evidence="2" type="ORF">HT134_25045</name>
</gene>
<comment type="caution">
    <text evidence="2">The sequence shown here is derived from an EMBL/GenBank/DDBJ whole genome shotgun (WGS) entry which is preliminary data.</text>
</comment>
<keyword evidence="3" id="KW-1185">Reference proteome</keyword>
<dbReference type="Proteomes" id="UP000546126">
    <property type="component" value="Unassembled WGS sequence"/>
</dbReference>